<dbReference type="STRING" id="526218.Sterm_3929"/>
<evidence type="ECO:0000313" key="2">
    <source>
        <dbReference type="EMBL" id="ACZ10762.1"/>
    </source>
</evidence>
<keyword evidence="1" id="KW-1133">Transmembrane helix</keyword>
<reference evidence="3" key="1">
    <citation type="submission" date="2009-09" db="EMBL/GenBank/DDBJ databases">
        <title>The complete chromosome of Sebaldella termitidis ATCC 33386.</title>
        <authorList>
            <consortium name="US DOE Joint Genome Institute (JGI-PGF)"/>
            <person name="Lucas S."/>
            <person name="Copeland A."/>
            <person name="Lapidus A."/>
            <person name="Glavina del Rio T."/>
            <person name="Dalin E."/>
            <person name="Tice H."/>
            <person name="Bruce D."/>
            <person name="Goodwin L."/>
            <person name="Pitluck S."/>
            <person name="Kyrpides N."/>
            <person name="Mavromatis K."/>
            <person name="Ivanova N."/>
            <person name="Mikhailova N."/>
            <person name="Sims D."/>
            <person name="Meincke L."/>
            <person name="Brettin T."/>
            <person name="Detter J.C."/>
            <person name="Han C."/>
            <person name="Larimer F."/>
            <person name="Land M."/>
            <person name="Hauser L."/>
            <person name="Markowitz V."/>
            <person name="Cheng J.F."/>
            <person name="Hugenholtz P."/>
            <person name="Woyke T."/>
            <person name="Wu D."/>
            <person name="Eisen J.A."/>
        </authorList>
    </citation>
    <scope>NUCLEOTIDE SEQUENCE [LARGE SCALE GENOMIC DNA]</scope>
    <source>
        <strain evidence="3">ATCC 33386 / NCTC 11300</strain>
    </source>
</reference>
<proteinExistence type="predicted"/>
<dbReference type="RefSeq" id="WP_012863337.1">
    <property type="nucleotide sequence ID" value="NC_013517.1"/>
</dbReference>
<sequence>MKITLILITVIIIIVSYIKFSRIQLHDIIIKQFQTMKKKVKVNRREETHEVETIEEKYNITEIFLFYLLPLIIVLLNFFCGGIVLKNNEISESLGNIGTIVSIFSGFLFNAILSVQQRPEKTYAKDVYYNINYSLLVSFVLLTLITIGFYKYNLILENIIFFFLIHFVFSILLVFNLIFSLEKP</sequence>
<gene>
    <name evidence="2" type="ordered locus">Sterm_3929</name>
</gene>
<reference evidence="2 3" key="2">
    <citation type="journal article" date="2010" name="Stand. Genomic Sci.">
        <title>Complete genome sequence of Sebaldella termitidis type strain (NCTC 11300).</title>
        <authorList>
            <person name="Harmon-Smith M."/>
            <person name="Celia L."/>
            <person name="Chertkov O."/>
            <person name="Lapidus A."/>
            <person name="Copeland A."/>
            <person name="Glavina Del Rio T."/>
            <person name="Nolan M."/>
            <person name="Lucas S."/>
            <person name="Tice H."/>
            <person name="Cheng J.F."/>
            <person name="Han C."/>
            <person name="Detter J.C."/>
            <person name="Bruce D."/>
            <person name="Goodwin L."/>
            <person name="Pitluck S."/>
            <person name="Pati A."/>
            <person name="Liolios K."/>
            <person name="Ivanova N."/>
            <person name="Mavromatis K."/>
            <person name="Mikhailova N."/>
            <person name="Chen A."/>
            <person name="Palaniappan K."/>
            <person name="Land M."/>
            <person name="Hauser L."/>
            <person name="Chang Y.J."/>
            <person name="Jeffries C.D."/>
            <person name="Brettin T."/>
            <person name="Goker M."/>
            <person name="Beck B."/>
            <person name="Bristow J."/>
            <person name="Eisen J.A."/>
            <person name="Markowitz V."/>
            <person name="Hugenholtz P."/>
            <person name="Kyrpides N.C."/>
            <person name="Klenk H.P."/>
            <person name="Chen F."/>
        </authorList>
    </citation>
    <scope>NUCLEOTIDE SEQUENCE [LARGE SCALE GENOMIC DNA]</scope>
    <source>
        <strain evidence="3">ATCC 33386 / NCTC 11300</strain>
    </source>
</reference>
<protein>
    <submittedName>
        <fullName evidence="2">Uncharacterized protein</fullName>
    </submittedName>
</protein>
<keyword evidence="1" id="KW-0472">Membrane</keyword>
<dbReference type="EMBL" id="CP001739">
    <property type="protein sequence ID" value="ACZ10762.1"/>
    <property type="molecule type" value="Genomic_DNA"/>
</dbReference>
<dbReference type="KEGG" id="str:Sterm_3929"/>
<feature type="transmembrane region" description="Helical" evidence="1">
    <location>
        <begin position="127"/>
        <end position="147"/>
    </location>
</feature>
<name>D1AGP2_SEBTE</name>
<feature type="transmembrane region" description="Helical" evidence="1">
    <location>
        <begin position="97"/>
        <end position="115"/>
    </location>
</feature>
<accession>D1AGP2</accession>
<dbReference type="AlphaFoldDB" id="D1AGP2"/>
<organism evidence="2 3">
    <name type="scientific">Sebaldella termitidis (strain ATCC 33386 / NCTC 11300)</name>
    <dbReference type="NCBI Taxonomy" id="526218"/>
    <lineage>
        <taxon>Bacteria</taxon>
        <taxon>Fusobacteriati</taxon>
        <taxon>Fusobacteriota</taxon>
        <taxon>Fusobacteriia</taxon>
        <taxon>Fusobacteriales</taxon>
        <taxon>Leptotrichiaceae</taxon>
        <taxon>Sebaldella</taxon>
    </lineage>
</organism>
<feature type="transmembrane region" description="Helical" evidence="1">
    <location>
        <begin position="159"/>
        <end position="179"/>
    </location>
</feature>
<dbReference type="Proteomes" id="UP000000845">
    <property type="component" value="Chromosome"/>
</dbReference>
<evidence type="ECO:0000313" key="3">
    <source>
        <dbReference type="Proteomes" id="UP000000845"/>
    </source>
</evidence>
<dbReference type="HOGENOM" id="CLU_1467238_0_0_0"/>
<evidence type="ECO:0000256" key="1">
    <source>
        <dbReference type="SAM" id="Phobius"/>
    </source>
</evidence>
<feature type="transmembrane region" description="Helical" evidence="1">
    <location>
        <begin position="6"/>
        <end position="25"/>
    </location>
</feature>
<keyword evidence="3" id="KW-1185">Reference proteome</keyword>
<feature type="transmembrane region" description="Helical" evidence="1">
    <location>
        <begin position="64"/>
        <end position="85"/>
    </location>
</feature>
<keyword evidence="1" id="KW-0812">Transmembrane</keyword>